<protein>
    <submittedName>
        <fullName evidence="2">Uncharacterized protein</fullName>
    </submittedName>
</protein>
<name>A0A2T5MH76_9GAMM</name>
<evidence type="ECO:0000313" key="3">
    <source>
        <dbReference type="Proteomes" id="UP000244248"/>
    </source>
</evidence>
<dbReference type="RefSeq" id="WP_107939128.1">
    <property type="nucleotide sequence ID" value="NZ_QANS01000002.1"/>
</dbReference>
<keyword evidence="1" id="KW-0812">Transmembrane</keyword>
<feature type="transmembrane region" description="Helical" evidence="1">
    <location>
        <begin position="7"/>
        <end position="25"/>
    </location>
</feature>
<dbReference type="EMBL" id="QANS01000002">
    <property type="protein sequence ID" value="PTU31938.1"/>
    <property type="molecule type" value="Genomic_DNA"/>
</dbReference>
<keyword evidence="1" id="KW-1133">Transmembrane helix</keyword>
<organism evidence="2 3">
    <name type="scientific">Stenotrophobium rhamnosiphilum</name>
    <dbReference type="NCBI Taxonomy" id="2029166"/>
    <lineage>
        <taxon>Bacteria</taxon>
        <taxon>Pseudomonadati</taxon>
        <taxon>Pseudomonadota</taxon>
        <taxon>Gammaproteobacteria</taxon>
        <taxon>Nevskiales</taxon>
        <taxon>Nevskiaceae</taxon>
        <taxon>Stenotrophobium</taxon>
    </lineage>
</organism>
<dbReference type="AlphaFoldDB" id="A0A2T5MH76"/>
<reference evidence="2 3" key="1">
    <citation type="submission" date="2018-04" db="EMBL/GenBank/DDBJ databases">
        <title>Novel species isolated from glacier.</title>
        <authorList>
            <person name="Liu Q."/>
            <person name="Xin Y.-H."/>
        </authorList>
    </citation>
    <scope>NUCLEOTIDE SEQUENCE [LARGE SCALE GENOMIC DNA]</scope>
    <source>
        <strain evidence="2 3">GT1R17</strain>
    </source>
</reference>
<sequence>MKNQNSVFAVLSLIAVSALGIYYAISTNKTPTCINFKVSRTTKLMPVLQGIAQRTGMTSTRGNNEWASSETQMSYYPDQVDGDYMVLVCQEQARTKSWQHVAKQVEIEFENNATAVTAALQRNDREFKCKPNCDVGLSRPLDFEQLNRTLLAHQLLSGEHVNDSSR</sequence>
<gene>
    <name evidence="2" type="ORF">CJD38_04435</name>
</gene>
<evidence type="ECO:0000256" key="1">
    <source>
        <dbReference type="SAM" id="Phobius"/>
    </source>
</evidence>
<dbReference type="Proteomes" id="UP000244248">
    <property type="component" value="Unassembled WGS sequence"/>
</dbReference>
<evidence type="ECO:0000313" key="2">
    <source>
        <dbReference type="EMBL" id="PTU31938.1"/>
    </source>
</evidence>
<proteinExistence type="predicted"/>
<keyword evidence="1" id="KW-0472">Membrane</keyword>
<comment type="caution">
    <text evidence="2">The sequence shown here is derived from an EMBL/GenBank/DDBJ whole genome shotgun (WGS) entry which is preliminary data.</text>
</comment>
<accession>A0A2T5MH76</accession>
<keyword evidence="3" id="KW-1185">Reference proteome</keyword>